<keyword evidence="2" id="KW-1185">Reference proteome</keyword>
<evidence type="ECO:0000313" key="1">
    <source>
        <dbReference type="EMBL" id="TDH74347.1"/>
    </source>
</evidence>
<name>A0A976IM85_BRELC</name>
<dbReference type="RefSeq" id="XP_067823845.1">
    <property type="nucleotide sequence ID" value="XM_067962689.1"/>
</dbReference>
<accession>A0A976IM85</accession>
<comment type="caution">
    <text evidence="1">The sequence shown here is derived from an EMBL/GenBank/DDBJ whole genome shotgun (WGS) entry which is preliminary data.</text>
</comment>
<organism evidence="1 2">
    <name type="scientific">Bremia lactucae</name>
    <name type="common">Lettuce downy mildew</name>
    <dbReference type="NCBI Taxonomy" id="4779"/>
    <lineage>
        <taxon>Eukaryota</taxon>
        <taxon>Sar</taxon>
        <taxon>Stramenopiles</taxon>
        <taxon>Oomycota</taxon>
        <taxon>Peronosporomycetes</taxon>
        <taxon>Peronosporales</taxon>
        <taxon>Peronosporaceae</taxon>
        <taxon>Bremia</taxon>
    </lineage>
</organism>
<dbReference type="AlphaFoldDB" id="A0A976IM85"/>
<proteinExistence type="predicted"/>
<dbReference type="EMBL" id="SHOA02000011">
    <property type="protein sequence ID" value="TDH74347.1"/>
    <property type="molecule type" value="Genomic_DNA"/>
</dbReference>
<dbReference type="KEGG" id="blac:94348360"/>
<dbReference type="Proteomes" id="UP000294530">
    <property type="component" value="Unassembled WGS sequence"/>
</dbReference>
<dbReference type="OrthoDB" id="152611at2759"/>
<dbReference type="GeneID" id="94348360"/>
<gene>
    <name evidence="1" type="ORF">CCR75_004603</name>
</gene>
<sequence length="262" mass="30722">MENDFHLAAMLPTAGYLFAEELDAHFLAVDDFHSMLLQDDYAKVSVVDTSFSLTGLSPSIAPNSPSSVINLPPYYPSPDNCFIESEAFVKQEPLQFDYHTEEALFKQILKPVKLHDVVSDDDKERLRRRQRGYEKRYRGRKRRDLKVQRDEWLALEIKLDADRKRCCKPYVSIIQKGNQDTLRYKLLLMKLEERALRQDHVAMRSLQAWEEISRIREYSDKERLGSTSEWRHSADKVIGRCAALGSDRFHPYAPLEQRHFTW</sequence>
<evidence type="ECO:0000313" key="2">
    <source>
        <dbReference type="Proteomes" id="UP000294530"/>
    </source>
</evidence>
<protein>
    <submittedName>
        <fullName evidence="1">Uncharacterized protein</fullName>
    </submittedName>
</protein>
<reference evidence="1 2" key="1">
    <citation type="journal article" date="2021" name="Genome Biol.">
        <title>AFLAP: assembly-free linkage analysis pipeline using k-mers from genome sequencing data.</title>
        <authorList>
            <person name="Fletcher K."/>
            <person name="Zhang L."/>
            <person name="Gil J."/>
            <person name="Han R."/>
            <person name="Cavanaugh K."/>
            <person name="Michelmore R."/>
        </authorList>
    </citation>
    <scope>NUCLEOTIDE SEQUENCE [LARGE SCALE GENOMIC DNA]</scope>
    <source>
        <strain evidence="1 2">SF5</strain>
    </source>
</reference>